<dbReference type="GO" id="GO:0022857">
    <property type="term" value="F:transmembrane transporter activity"/>
    <property type="evidence" value="ECO:0007669"/>
    <property type="project" value="TreeGrafter"/>
</dbReference>
<feature type="transmembrane region" description="Helical" evidence="6">
    <location>
        <begin position="769"/>
        <end position="792"/>
    </location>
</feature>
<keyword evidence="2" id="KW-1003">Cell membrane</keyword>
<feature type="transmembrane region" description="Helical" evidence="6">
    <location>
        <begin position="20"/>
        <end position="42"/>
    </location>
</feature>
<dbReference type="AlphaFoldDB" id="A0A1I5VTG8"/>
<feature type="domain" description="MacB-like periplasmic core" evidence="8">
    <location>
        <begin position="454"/>
        <end position="644"/>
    </location>
</feature>
<keyword evidence="4 6" id="KW-1133">Transmembrane helix</keyword>
<proteinExistence type="predicted"/>
<dbReference type="RefSeq" id="WP_090657993.1">
    <property type="nucleotide sequence ID" value="NZ_FOXQ01000005.1"/>
</dbReference>
<keyword evidence="10" id="KW-1185">Reference proteome</keyword>
<dbReference type="PROSITE" id="PS51257">
    <property type="entry name" value="PROKAR_LIPOPROTEIN"/>
    <property type="match status" value="1"/>
</dbReference>
<evidence type="ECO:0000256" key="4">
    <source>
        <dbReference type="ARBA" id="ARBA00022989"/>
    </source>
</evidence>
<sequence length="809" mass="89720">MFKNYLLTAWRNIKKNKGFFALNFIGLYISVVACILIGLIILHETSFDKSAGNDTNIYRIVKAVERPTGKTYNPITPYPLATALRAAMPDEKLISQIHFQSNAPVFFDNKKLRETSIVFADSVFPKLFPLTVQQGDIKRALTEPGFAILTEETARKFFGNENPVGKRIKILNLVDLQVAAVIANAPSNTHLPYNMIVSYKSLRPEFIGGFPIDQWGLSASGFTYIALSDKNKVSRVQRALAGIANDHLNKDNDGTTTAFSLQPLPDIHFNQLYANSNPSYTINYSYLYLIGAIGLFLILSACINYTNLSTALAIKKSKEVGVRKTMGATRQHLIKQFLSETFLLTAFVFIVAALSINLFLPPLNKFFDKNIPLNWLHIKSALFLAGLWITVSLLSGLYPAFVLSGFNPITALKNKTITPKTSVVTLRRSLVVFQFLTAQVLIIGALVVAKQMNFIQSQPLGFITNNVVDISLPENKPQQLKLLKDKLAAIPGVSNVSLSLGAPIADNNASTGFNVKEKYASEKIDVEVKASDKNYLKTYNLQLLAGRWIDDTDEHNIDLSIPDSLKHYAFVLNEKAVKALGFASPEKAIGKYVTFGMYDITAPVVGVVKDYNTTSLHDAVAPVIMVDFPFFYYNAGIKLSKGYSAATLAAIEKAWTSVYPDQLFETSFLDQHIASLYKNEKRTQHLFNLFTFLSVVINILGLVGLLSFMIEQKTKEIGIRKVLGASVKDISFILSKDFLKLIVVAFFIAAPIAWLLMNKWLQDFAYRTSISWWVFAVAVLAALVVTSIAVGFQTIKAAVANPVKSLRTE</sequence>
<dbReference type="PANTHER" id="PTHR30572">
    <property type="entry name" value="MEMBRANE COMPONENT OF TRANSPORTER-RELATED"/>
    <property type="match status" value="1"/>
</dbReference>
<dbReference type="PANTHER" id="PTHR30572:SF18">
    <property type="entry name" value="ABC-TYPE MACROLIDE FAMILY EXPORT SYSTEM PERMEASE COMPONENT 2"/>
    <property type="match status" value="1"/>
</dbReference>
<name>A0A1I5VTG8_9BACT</name>
<evidence type="ECO:0000313" key="9">
    <source>
        <dbReference type="EMBL" id="SFQ10760.1"/>
    </source>
</evidence>
<keyword evidence="3 6" id="KW-0812">Transmembrane</keyword>
<evidence type="ECO:0000313" key="10">
    <source>
        <dbReference type="Proteomes" id="UP000199031"/>
    </source>
</evidence>
<feature type="transmembrane region" description="Helical" evidence="6">
    <location>
        <begin position="341"/>
        <end position="360"/>
    </location>
</feature>
<gene>
    <name evidence="9" type="ORF">SAMN05444277_105178</name>
</gene>
<dbReference type="OrthoDB" id="5933722at2"/>
<evidence type="ECO:0000256" key="1">
    <source>
        <dbReference type="ARBA" id="ARBA00004651"/>
    </source>
</evidence>
<dbReference type="STRING" id="1465490.SAMN05444277_105178"/>
<protein>
    <submittedName>
        <fullName evidence="9">MacB-like core domain-containing protein</fullName>
    </submittedName>
</protein>
<reference evidence="9 10" key="1">
    <citation type="submission" date="2016-10" db="EMBL/GenBank/DDBJ databases">
        <authorList>
            <person name="de Groot N.N."/>
        </authorList>
    </citation>
    <scope>NUCLEOTIDE SEQUENCE [LARGE SCALE GENOMIC DNA]</scope>
    <source>
        <strain evidence="9 10">DSM 28286</strain>
    </source>
</reference>
<evidence type="ECO:0000256" key="2">
    <source>
        <dbReference type="ARBA" id="ARBA00022475"/>
    </source>
</evidence>
<feature type="transmembrane region" description="Helical" evidence="6">
    <location>
        <begin position="738"/>
        <end position="757"/>
    </location>
</feature>
<evidence type="ECO:0000256" key="5">
    <source>
        <dbReference type="ARBA" id="ARBA00023136"/>
    </source>
</evidence>
<dbReference type="GO" id="GO:0005886">
    <property type="term" value="C:plasma membrane"/>
    <property type="evidence" value="ECO:0007669"/>
    <property type="project" value="UniProtKB-SubCell"/>
</dbReference>
<feature type="transmembrane region" description="Helical" evidence="6">
    <location>
        <begin position="286"/>
        <end position="308"/>
    </location>
</feature>
<dbReference type="EMBL" id="FOXQ01000005">
    <property type="protein sequence ID" value="SFQ10760.1"/>
    <property type="molecule type" value="Genomic_DNA"/>
</dbReference>
<organism evidence="9 10">
    <name type="scientific">Parafilimonas terrae</name>
    <dbReference type="NCBI Taxonomy" id="1465490"/>
    <lineage>
        <taxon>Bacteria</taxon>
        <taxon>Pseudomonadati</taxon>
        <taxon>Bacteroidota</taxon>
        <taxon>Chitinophagia</taxon>
        <taxon>Chitinophagales</taxon>
        <taxon>Chitinophagaceae</taxon>
        <taxon>Parafilimonas</taxon>
    </lineage>
</organism>
<feature type="transmembrane region" description="Helical" evidence="6">
    <location>
        <begin position="380"/>
        <end position="409"/>
    </location>
</feature>
<evidence type="ECO:0000256" key="3">
    <source>
        <dbReference type="ARBA" id="ARBA00022692"/>
    </source>
</evidence>
<feature type="domain" description="MacB-like periplasmic core" evidence="8">
    <location>
        <begin position="21"/>
        <end position="241"/>
    </location>
</feature>
<dbReference type="Pfam" id="PF12704">
    <property type="entry name" value="MacB_PCD"/>
    <property type="match status" value="2"/>
</dbReference>
<feature type="domain" description="ABC3 transporter permease C-terminal" evidence="7">
    <location>
        <begin position="689"/>
        <end position="801"/>
    </location>
</feature>
<evidence type="ECO:0000256" key="6">
    <source>
        <dbReference type="SAM" id="Phobius"/>
    </source>
</evidence>
<dbReference type="InterPro" id="IPR003838">
    <property type="entry name" value="ABC3_permease_C"/>
</dbReference>
<evidence type="ECO:0000259" key="7">
    <source>
        <dbReference type="Pfam" id="PF02687"/>
    </source>
</evidence>
<feature type="transmembrane region" description="Helical" evidence="6">
    <location>
        <begin position="686"/>
        <end position="710"/>
    </location>
</feature>
<dbReference type="InterPro" id="IPR050250">
    <property type="entry name" value="Macrolide_Exporter_MacB"/>
</dbReference>
<dbReference type="Proteomes" id="UP000199031">
    <property type="component" value="Unassembled WGS sequence"/>
</dbReference>
<dbReference type="InterPro" id="IPR025857">
    <property type="entry name" value="MacB_PCD"/>
</dbReference>
<keyword evidence="5 6" id="KW-0472">Membrane</keyword>
<accession>A0A1I5VTG8</accession>
<dbReference type="Pfam" id="PF02687">
    <property type="entry name" value="FtsX"/>
    <property type="match status" value="2"/>
</dbReference>
<feature type="domain" description="ABC3 transporter permease C-terminal" evidence="7">
    <location>
        <begin position="292"/>
        <end position="408"/>
    </location>
</feature>
<feature type="transmembrane region" description="Helical" evidence="6">
    <location>
        <begin position="430"/>
        <end position="449"/>
    </location>
</feature>
<comment type="subcellular location">
    <subcellularLocation>
        <location evidence="1">Cell membrane</location>
        <topology evidence="1">Multi-pass membrane protein</topology>
    </subcellularLocation>
</comment>
<evidence type="ECO:0000259" key="8">
    <source>
        <dbReference type="Pfam" id="PF12704"/>
    </source>
</evidence>